<accession>A0A923TDV5</accession>
<reference evidence="1" key="1">
    <citation type="submission" date="2020-08" db="EMBL/GenBank/DDBJ databases">
        <title>Lewinella bacteria from marine environments.</title>
        <authorList>
            <person name="Zhong Y."/>
        </authorList>
    </citation>
    <scope>NUCLEOTIDE SEQUENCE</scope>
    <source>
        <strain evidence="1">KCTC 42187</strain>
    </source>
</reference>
<keyword evidence="2" id="KW-1185">Reference proteome</keyword>
<evidence type="ECO:0000313" key="1">
    <source>
        <dbReference type="EMBL" id="MBC6995247.1"/>
    </source>
</evidence>
<protein>
    <submittedName>
        <fullName evidence="1">TIGR04423 family type III CRISPR-associated protein</fullName>
    </submittedName>
</protein>
<dbReference type="AlphaFoldDB" id="A0A923TDV5"/>
<sequence length="140" mass="16354">MSTPSNSRRILDQIPTGNQYEGYLWYSDKDKPAVFQPGKDFTDDFSPTTIPFIVEGWLYDRENQKSYAIRYLDGQYLRTEYDLAATEEAPIEYQAHDLQPITHFKVVEHWSPEEDENCAEMEVLRHAWTAFAGFAHPTKK</sequence>
<comment type="caution">
    <text evidence="1">The sequence shown here is derived from an EMBL/GenBank/DDBJ whole genome shotgun (WGS) entry which is preliminary data.</text>
</comment>
<dbReference type="RefSeq" id="WP_187467293.1">
    <property type="nucleotide sequence ID" value="NZ_JACSIT010000120.1"/>
</dbReference>
<evidence type="ECO:0000313" key="2">
    <source>
        <dbReference type="Proteomes" id="UP000650081"/>
    </source>
</evidence>
<dbReference type="Proteomes" id="UP000650081">
    <property type="component" value="Unassembled WGS sequence"/>
</dbReference>
<name>A0A923TDV5_9BACT</name>
<dbReference type="EMBL" id="JACSIT010000120">
    <property type="protein sequence ID" value="MBC6995247.1"/>
    <property type="molecule type" value="Genomic_DNA"/>
</dbReference>
<dbReference type="NCBIfam" id="TIGR04423">
    <property type="entry name" value="casT3_TIGR04423"/>
    <property type="match status" value="1"/>
</dbReference>
<dbReference type="InterPro" id="IPR030955">
    <property type="entry name" value="CHP04423"/>
</dbReference>
<proteinExistence type="predicted"/>
<organism evidence="1 2">
    <name type="scientific">Neolewinella lacunae</name>
    <dbReference type="NCBI Taxonomy" id="1517758"/>
    <lineage>
        <taxon>Bacteria</taxon>
        <taxon>Pseudomonadati</taxon>
        <taxon>Bacteroidota</taxon>
        <taxon>Saprospiria</taxon>
        <taxon>Saprospirales</taxon>
        <taxon>Lewinellaceae</taxon>
        <taxon>Neolewinella</taxon>
    </lineage>
</organism>
<gene>
    <name evidence="1" type="ORF">H9S92_13795</name>
</gene>